<dbReference type="Proteomes" id="UP001153620">
    <property type="component" value="Chromosome 4"/>
</dbReference>
<evidence type="ECO:0008006" key="3">
    <source>
        <dbReference type="Google" id="ProtNLM"/>
    </source>
</evidence>
<proteinExistence type="predicted"/>
<protein>
    <recommendedName>
        <fullName evidence="3">VWFA domain-containing protein</fullName>
    </recommendedName>
</protein>
<reference evidence="1" key="2">
    <citation type="submission" date="2022-10" db="EMBL/GenBank/DDBJ databases">
        <authorList>
            <consortium name="ENA_rothamsted_submissions"/>
            <consortium name="culmorum"/>
            <person name="King R."/>
        </authorList>
    </citation>
    <scope>NUCLEOTIDE SEQUENCE</scope>
</reference>
<gene>
    <name evidence="1" type="ORF">CHIRRI_LOCUS14448</name>
</gene>
<reference evidence="1" key="1">
    <citation type="submission" date="2022-01" db="EMBL/GenBank/DDBJ databases">
        <authorList>
            <person name="King R."/>
        </authorList>
    </citation>
    <scope>NUCLEOTIDE SEQUENCE</scope>
</reference>
<sequence length="1068" mass="122426">MDQTPTEPAVPLDITPDFSQYEIKLYPIEKEFLACLDTRKGQESSEQVDSKIETVVVLDRSGSMGESVEMIVNNVLPKFFELLSYDPETIINLIAFETSTKVHKIKVGDFIKFRMFCEGCTAMAPAVEELYKLFEQFQSNVKSLRIVTISDGEVNDKKATKDLGDKLAEYAGKCNISVNSQAVRFFTSNAQPDTTALCSLLQLNNIGNSQMIDIKEEKKSPEDIAKEMANLFVNDGLDKSKMLKSSEALFYKFPWDKDPTDQIVILPGIKNFFWVNGVPDDSQVLTIDGKSIKVSAEPSINFDVLMDSVKLNFIIDRMKILKIINTDAAKETIDKMVAYFTKIENILIKLAAEEDVDPTSIAGRAKLLKINKILSKQITGFLQTIATDDEVNKLNAEQKAHYLRTVEVSSKAGRGLAKRAAKQRRKNRNKMLSFDEIIHKEVLSIKANFHEIKDIDYKDHTVSFYSQATTFEGIMSLVEAADDVLFKNYTADEILQIINIVGVACCSPKGDYPDASKWRVNEIYYGCYISVADIITSYHQSKDTGFVLKAPGSDKKNIKEITSTIPVFDDPRIGVFLKKYAPSILEFTSSIGMRKVIADVSMTFGYNIIAGIRRMMYDLNKNRSTVHLETFKNLISTASSFVGKYYDHIQEHLKDKDCGQYGYYLDNNGIGNLIVPLIRIYSKKNHEAVKRMPDILRAIYSYEVWKGISKQFRSEKKFNKIVREMIHKLLNIDLELDNVKVAPLFEPEPKREDIKFPDAFEIDVEYLDELTQPLYYHNYMSLLPQLLTAVTSGQLQDIKNIPEMTKTSTMHAFGTDYSYKKFIFLNVYQALRYPRPADRIDFTAQTMKILDTKYHDEVIEDVKKYVRGQFEAQYDFDVKMKQRQEELEMAQTIVGSLMNETSYEAMVNIWKNGITRNNITYKIANSSSNGFKLLCKKLIDLKVEIQLRSKIIEVLLLGVDADGQVVYNNGQLVDIKNIKKYKRRFLLTGTTEDWDKIEEKFNDRATYTYRDKENKRGHGNKKMSYWALGFDSPSEFLKTLAIDERDEYFDKHMRCCDSFNIRRKQEGN</sequence>
<dbReference type="InterPro" id="IPR036465">
    <property type="entry name" value="vWFA_dom_sf"/>
</dbReference>
<dbReference type="CDD" id="cd00198">
    <property type="entry name" value="vWFA"/>
    <property type="match status" value="1"/>
</dbReference>
<dbReference type="EMBL" id="OU895880">
    <property type="protein sequence ID" value="CAG9811641.1"/>
    <property type="molecule type" value="Genomic_DNA"/>
</dbReference>
<evidence type="ECO:0000313" key="1">
    <source>
        <dbReference type="EMBL" id="CAG9811641.1"/>
    </source>
</evidence>
<dbReference type="OrthoDB" id="2111088at2759"/>
<dbReference type="AlphaFoldDB" id="A0A9N9S662"/>
<organism evidence="1 2">
    <name type="scientific">Chironomus riparius</name>
    <dbReference type="NCBI Taxonomy" id="315576"/>
    <lineage>
        <taxon>Eukaryota</taxon>
        <taxon>Metazoa</taxon>
        <taxon>Ecdysozoa</taxon>
        <taxon>Arthropoda</taxon>
        <taxon>Hexapoda</taxon>
        <taxon>Insecta</taxon>
        <taxon>Pterygota</taxon>
        <taxon>Neoptera</taxon>
        <taxon>Endopterygota</taxon>
        <taxon>Diptera</taxon>
        <taxon>Nematocera</taxon>
        <taxon>Chironomoidea</taxon>
        <taxon>Chironomidae</taxon>
        <taxon>Chironominae</taxon>
        <taxon>Chironomus</taxon>
    </lineage>
</organism>
<accession>A0A9N9S662</accession>
<dbReference type="Gene3D" id="3.40.50.410">
    <property type="entry name" value="von Willebrand factor, type A domain"/>
    <property type="match status" value="1"/>
</dbReference>
<keyword evidence="2" id="KW-1185">Reference proteome</keyword>
<evidence type="ECO:0000313" key="2">
    <source>
        <dbReference type="Proteomes" id="UP001153620"/>
    </source>
</evidence>
<dbReference type="GO" id="GO:0032991">
    <property type="term" value="C:protein-containing complex"/>
    <property type="evidence" value="ECO:0007669"/>
    <property type="project" value="UniProtKB-ARBA"/>
</dbReference>
<dbReference type="SUPFAM" id="SSF53300">
    <property type="entry name" value="vWA-like"/>
    <property type="match status" value="1"/>
</dbReference>
<name>A0A9N9S662_9DIPT</name>